<comment type="subcellular location">
    <subcellularLocation>
        <location evidence="1">Nucleus</location>
    </subcellularLocation>
</comment>
<proteinExistence type="predicted"/>
<feature type="domain" description="DEUBAD" evidence="4">
    <location>
        <begin position="90"/>
        <end position="203"/>
    </location>
</feature>
<feature type="region of interest" description="Disordered" evidence="3">
    <location>
        <begin position="468"/>
        <end position="522"/>
    </location>
</feature>
<feature type="compositionally biased region" description="Basic and acidic residues" evidence="3">
    <location>
        <begin position="750"/>
        <end position="766"/>
    </location>
</feature>
<dbReference type="GO" id="GO:0031011">
    <property type="term" value="C:Ino80 complex"/>
    <property type="evidence" value="ECO:0007669"/>
    <property type="project" value="InterPro"/>
</dbReference>
<dbReference type="CDD" id="cd21865">
    <property type="entry name" value="DEUBAD_NFRKB"/>
    <property type="match status" value="1"/>
</dbReference>
<gene>
    <name evidence="5" type="ORF">TIFTF001_026483</name>
</gene>
<reference evidence="5" key="1">
    <citation type="submission" date="2023-07" db="EMBL/GenBank/DDBJ databases">
        <title>draft genome sequence of fig (Ficus carica).</title>
        <authorList>
            <person name="Takahashi T."/>
            <person name="Nishimura K."/>
        </authorList>
    </citation>
    <scope>NUCLEOTIDE SEQUENCE</scope>
</reference>
<feature type="compositionally biased region" description="Basic and acidic residues" evidence="3">
    <location>
        <begin position="677"/>
        <end position="693"/>
    </location>
</feature>
<dbReference type="PANTHER" id="PTHR13052:SF2">
    <property type="entry name" value="NUCLEAR FACTOR KAPPA-B-BINDING PROTEIN"/>
    <property type="match status" value="1"/>
</dbReference>
<comment type="caution">
    <text evidence="5">The sequence shown here is derived from an EMBL/GenBank/DDBJ whole genome shotgun (WGS) entry which is preliminary data.</text>
</comment>
<name>A0AA88DL93_FICCA</name>
<organism evidence="5 6">
    <name type="scientific">Ficus carica</name>
    <name type="common">Common fig</name>
    <dbReference type="NCBI Taxonomy" id="3494"/>
    <lineage>
        <taxon>Eukaryota</taxon>
        <taxon>Viridiplantae</taxon>
        <taxon>Streptophyta</taxon>
        <taxon>Embryophyta</taxon>
        <taxon>Tracheophyta</taxon>
        <taxon>Spermatophyta</taxon>
        <taxon>Magnoliopsida</taxon>
        <taxon>eudicotyledons</taxon>
        <taxon>Gunneridae</taxon>
        <taxon>Pentapetalae</taxon>
        <taxon>rosids</taxon>
        <taxon>fabids</taxon>
        <taxon>Rosales</taxon>
        <taxon>Moraceae</taxon>
        <taxon>Ficeae</taxon>
        <taxon>Ficus</taxon>
    </lineage>
</organism>
<sequence>MAADQWRKRLNTAGIVGFHGREQHRAKQKNAGLPQYDPIIKSHISLEWDGNQKRVVARRDQIGINRRDLRPFIGSSPSVSNVIADVFSVPQEIYALENLKDVLSYEVWETYLTESERNHLMQFLPSGPEAEEVLEELLAGDNFHFGCPSLNWQVFLHDCYAVGTNFLLSKFPCYALLGASLCSGDLHPDAISQKEQCLKTEKKAYYEELHKYHNNMIGYLLKLKERFESCEDPEKEIVQKIWRSRTDADKIISSSANDSRICVPEDNVAASSESCSWVADEKACSSDNQNSSIIKRGELKNRTREKGSVKNNGGNLSVVLDDVLNVGSKSKKGDRRHLQNIASTDCAKYMSYFKISKKQHDIVKNMKGKSIQSKSLNRVLGNIDSINVQPYEVFIKEEQKKLREHWIQLANKALPAACLYWRNLHAQRLQMRESLELELNERFKMMTQAQDDEDSESDKTVCEDQIEDGVKDHTLTLEDDEKSVSDSPHKGSEQHLQSDEESDPMDIDSGKHTITKPDHGTLNASEYSGNANTVDDAISQGAHLSCGGDVWPAGNISHSYYDSTASHENTSDDGLSIVHSKANEEQQKRLIDLESNLQVEDTEKDLVHRQSEDTSFGQSDDGSFGTYTNQDGNELFQLAANDGHQRMTANAHLEADEGQQTQLIDLESNLEVEDTEKDMVRRQSEDTSFRQSDDGSFGTYSNQDGNELFQLTANDGHQRMTANVHLKANEEQQAHLIDLESNLQVGDTEKDMVHRQSEDPPFRQSDDGSFGSYSNQDRNELFQSLFKGQEMLMYHHGQKQTRLDFESPNEMLVEDGRFHGHFQEQSHPSLPMEQGQKRENDVYLQESVPENIYSDGGRFLIPRQAALVPVDVHDWAVNSVRMSPPPPPPIQSHLNGDMQNWFPGEHQVRGGWSGSGGVSVASRSMGNRNGGDQSLYSVLSQCNQLSASSPYQSAPSAEQYLSSRNYGMMGGGPTPGMSNVVPQPTHSLDYMSGQEAGSSLMPVPDDMGWMGLPHQNSGLHDPLGKPYLRSWNQ</sequence>
<feature type="compositionally biased region" description="Basic and acidic residues" evidence="3">
    <location>
        <begin position="468"/>
        <end position="498"/>
    </location>
</feature>
<protein>
    <recommendedName>
        <fullName evidence="4">DEUBAD domain-containing protein</fullName>
    </recommendedName>
</protein>
<feature type="compositionally biased region" description="Basic and acidic residues" evidence="3">
    <location>
        <begin position="508"/>
        <end position="519"/>
    </location>
</feature>
<evidence type="ECO:0000256" key="2">
    <source>
        <dbReference type="ARBA" id="ARBA00023242"/>
    </source>
</evidence>
<evidence type="ECO:0000259" key="4">
    <source>
        <dbReference type="PROSITE" id="PS51916"/>
    </source>
</evidence>
<feature type="region of interest" description="Disordered" evidence="3">
    <location>
        <begin position="674"/>
        <end position="704"/>
    </location>
</feature>
<feature type="region of interest" description="Disordered" evidence="3">
    <location>
        <begin position="750"/>
        <end position="775"/>
    </location>
</feature>
<dbReference type="InterPro" id="IPR044867">
    <property type="entry name" value="DEUBAD_dom"/>
</dbReference>
<evidence type="ECO:0000313" key="6">
    <source>
        <dbReference type="Proteomes" id="UP001187192"/>
    </source>
</evidence>
<dbReference type="EMBL" id="BTGU01000070">
    <property type="protein sequence ID" value="GMN57384.1"/>
    <property type="molecule type" value="Genomic_DNA"/>
</dbReference>
<dbReference type="Proteomes" id="UP001187192">
    <property type="component" value="Unassembled WGS sequence"/>
</dbReference>
<accession>A0AA88DL93</accession>
<keyword evidence="2" id="KW-0539">Nucleus</keyword>
<feature type="region of interest" description="Disordered" evidence="3">
    <location>
        <begin position="607"/>
        <end position="630"/>
    </location>
</feature>
<evidence type="ECO:0000313" key="5">
    <source>
        <dbReference type="EMBL" id="GMN57384.1"/>
    </source>
</evidence>
<dbReference type="InterPro" id="IPR024867">
    <property type="entry name" value="NFRKB"/>
</dbReference>
<evidence type="ECO:0000256" key="3">
    <source>
        <dbReference type="SAM" id="MobiDB-lite"/>
    </source>
</evidence>
<keyword evidence="6" id="KW-1185">Reference proteome</keyword>
<feature type="compositionally biased region" description="Polar residues" evidence="3">
    <location>
        <begin position="613"/>
        <end position="630"/>
    </location>
</feature>
<dbReference type="PROSITE" id="PS51916">
    <property type="entry name" value="DEUBAD"/>
    <property type="match status" value="1"/>
</dbReference>
<dbReference type="AlphaFoldDB" id="A0AA88DL93"/>
<evidence type="ECO:0000256" key="1">
    <source>
        <dbReference type="ARBA" id="ARBA00004123"/>
    </source>
</evidence>
<dbReference type="PANTHER" id="PTHR13052">
    <property type="entry name" value="NFRKB-RELATED"/>
    <property type="match status" value="1"/>
</dbReference>